<evidence type="ECO:0000313" key="1">
    <source>
        <dbReference type="EMBL" id="WOJ88150.1"/>
    </source>
</evidence>
<dbReference type="EMBL" id="CP136862">
    <property type="protein sequence ID" value="WOJ88150.1"/>
    <property type="molecule type" value="Genomic_DNA"/>
</dbReference>
<reference evidence="1 2" key="1">
    <citation type="submission" date="2023-10" db="EMBL/GenBank/DDBJ databases">
        <title>Novel methanotroph of the genus Methylocapsa from a subarctic wetland.</title>
        <authorList>
            <person name="Belova S.E."/>
            <person name="Oshkin I.Y."/>
            <person name="Miroshnikov K."/>
            <person name="Dedysh S.N."/>
        </authorList>
    </citation>
    <scope>NUCLEOTIDE SEQUENCE [LARGE SCALE GENOMIC DNA]</scope>
    <source>
        <strain evidence="1 2">RX1</strain>
    </source>
</reference>
<protein>
    <recommendedName>
        <fullName evidence="3">Transposase</fullName>
    </recommendedName>
</protein>
<name>A0ABZ0HMI3_9HYPH</name>
<dbReference type="Proteomes" id="UP001626536">
    <property type="component" value="Chromosome"/>
</dbReference>
<accession>A0ABZ0HMI3</accession>
<evidence type="ECO:0000313" key="2">
    <source>
        <dbReference type="Proteomes" id="UP001626536"/>
    </source>
</evidence>
<organism evidence="1 2">
    <name type="scientific">Methylocapsa polymorpha</name>
    <dbReference type="NCBI Taxonomy" id="3080828"/>
    <lineage>
        <taxon>Bacteria</taxon>
        <taxon>Pseudomonadati</taxon>
        <taxon>Pseudomonadota</taxon>
        <taxon>Alphaproteobacteria</taxon>
        <taxon>Hyphomicrobiales</taxon>
        <taxon>Beijerinckiaceae</taxon>
        <taxon>Methylocapsa</taxon>
    </lineage>
</organism>
<gene>
    <name evidence="1" type="ORF">RZS28_09810</name>
</gene>
<evidence type="ECO:0008006" key="3">
    <source>
        <dbReference type="Google" id="ProtNLM"/>
    </source>
</evidence>
<sequence>MSDKAPAYAPNFAMATAFPIHMHRDSIDEELREIDRPKSIVLEHAPIENVNRLFLKRRFQLAAPALSKP</sequence>
<dbReference type="RefSeq" id="WP_407337589.1">
    <property type="nucleotide sequence ID" value="NZ_CP136862.1"/>
</dbReference>
<proteinExistence type="predicted"/>
<keyword evidence="2" id="KW-1185">Reference proteome</keyword>